<dbReference type="OrthoDB" id="9802323at2"/>
<gene>
    <name evidence="12" type="ORF">DESAMIL20_104</name>
</gene>
<dbReference type="GO" id="GO:0005525">
    <property type="term" value="F:GTP binding"/>
    <property type="evidence" value="ECO:0007669"/>
    <property type="project" value="UniProtKB-KW"/>
</dbReference>
<keyword evidence="8" id="KW-0464">Manganese</keyword>
<protein>
    <recommendedName>
        <fullName evidence="2">3'-phosphate/5'-hydroxy nucleic acid ligase</fullName>
        <ecNumber evidence="2">6.5.1.8</ecNumber>
    </recommendedName>
</protein>
<dbReference type="GO" id="GO:0006396">
    <property type="term" value="P:RNA processing"/>
    <property type="evidence" value="ECO:0007669"/>
    <property type="project" value="InterPro"/>
</dbReference>
<evidence type="ECO:0000256" key="5">
    <source>
        <dbReference type="ARBA" id="ARBA00022741"/>
    </source>
</evidence>
<keyword evidence="7 11" id="KW-0342">GTP-binding</keyword>
<dbReference type="GO" id="GO:0170057">
    <property type="term" value="F:RNA ligase (GTP) activity"/>
    <property type="evidence" value="ECO:0007669"/>
    <property type="project" value="UniProtKB-EC"/>
</dbReference>
<keyword evidence="3" id="KW-0436">Ligase</keyword>
<evidence type="ECO:0000256" key="8">
    <source>
        <dbReference type="ARBA" id="ARBA00023211"/>
    </source>
</evidence>
<organism evidence="12 13">
    <name type="scientific">Desulfurella amilsii</name>
    <dbReference type="NCBI Taxonomy" id="1562698"/>
    <lineage>
        <taxon>Bacteria</taxon>
        <taxon>Pseudomonadati</taxon>
        <taxon>Campylobacterota</taxon>
        <taxon>Desulfurellia</taxon>
        <taxon>Desulfurellales</taxon>
        <taxon>Desulfurellaceae</taxon>
        <taxon>Desulfurella</taxon>
    </lineage>
</organism>
<dbReference type="EMBL" id="MDSU01000001">
    <property type="protein sequence ID" value="OSS42996.1"/>
    <property type="molecule type" value="Genomic_DNA"/>
</dbReference>
<dbReference type="InterPro" id="IPR001233">
    <property type="entry name" value="RtcB"/>
</dbReference>
<evidence type="ECO:0000313" key="12">
    <source>
        <dbReference type="EMBL" id="OSS42996.1"/>
    </source>
</evidence>
<dbReference type="InterPro" id="IPR036025">
    <property type="entry name" value="RtcB-like_sf"/>
</dbReference>
<dbReference type="AlphaFoldDB" id="A0A1X4XZN5"/>
<evidence type="ECO:0000256" key="1">
    <source>
        <dbReference type="ARBA" id="ARBA00001936"/>
    </source>
</evidence>
<feature type="active site" description="GMP-histidine intermediate" evidence="10">
    <location>
        <position position="18"/>
    </location>
</feature>
<evidence type="ECO:0000256" key="7">
    <source>
        <dbReference type="ARBA" id="ARBA00023134"/>
    </source>
</evidence>
<evidence type="ECO:0000256" key="3">
    <source>
        <dbReference type="ARBA" id="ARBA00022598"/>
    </source>
</evidence>
<keyword evidence="13" id="KW-1185">Reference proteome</keyword>
<keyword evidence="4" id="KW-0479">Metal-binding</keyword>
<dbReference type="Gene3D" id="3.90.1860.10">
    <property type="entry name" value="tRNA-splicing ligase RtcB"/>
    <property type="match status" value="1"/>
</dbReference>
<evidence type="ECO:0000313" key="13">
    <source>
        <dbReference type="Proteomes" id="UP000194141"/>
    </source>
</evidence>
<comment type="catalytic activity">
    <reaction evidence="9">
        <text>a 3'-end 3'-phospho-ribonucleotide-RNA + a 5'-end dephospho-ribonucleoside-RNA + GTP = a ribonucleotidyl-ribonucleotide-RNA + GMP + diphosphate</text>
        <dbReference type="Rhea" id="RHEA:68076"/>
        <dbReference type="Rhea" id="RHEA-COMP:10463"/>
        <dbReference type="Rhea" id="RHEA-COMP:13936"/>
        <dbReference type="Rhea" id="RHEA-COMP:17355"/>
        <dbReference type="ChEBI" id="CHEBI:33019"/>
        <dbReference type="ChEBI" id="CHEBI:37565"/>
        <dbReference type="ChEBI" id="CHEBI:58115"/>
        <dbReference type="ChEBI" id="CHEBI:83062"/>
        <dbReference type="ChEBI" id="CHEBI:138284"/>
        <dbReference type="ChEBI" id="CHEBI:173118"/>
        <dbReference type="EC" id="6.5.1.8"/>
    </reaction>
</comment>
<comment type="caution">
    <text evidence="12">The sequence shown here is derived from an EMBL/GenBank/DDBJ whole genome shotgun (WGS) entry which is preliminary data.</text>
</comment>
<keyword evidence="6" id="KW-0692">RNA repair</keyword>
<dbReference type="GO" id="GO:0046872">
    <property type="term" value="F:metal ion binding"/>
    <property type="evidence" value="ECO:0007669"/>
    <property type="project" value="UniProtKB-KW"/>
</dbReference>
<keyword evidence="5 11" id="KW-0547">Nucleotide-binding</keyword>
<dbReference type="Pfam" id="PF01139">
    <property type="entry name" value="RtcB"/>
    <property type="match status" value="1"/>
</dbReference>
<evidence type="ECO:0000256" key="9">
    <source>
        <dbReference type="ARBA" id="ARBA00047746"/>
    </source>
</evidence>
<sequence>MHILVAKNSDQTLNSICHGVGRVLGRRQAIKTLKNQDLIAQLKQKDILKQHHLLTKILI</sequence>
<evidence type="ECO:0000256" key="10">
    <source>
        <dbReference type="PIRSR" id="PIRSR601233-1"/>
    </source>
</evidence>
<feature type="binding site" evidence="11">
    <location>
        <begin position="18"/>
        <end position="21"/>
    </location>
    <ligand>
        <name>GMP</name>
        <dbReference type="ChEBI" id="CHEBI:58115"/>
    </ligand>
</feature>
<dbReference type="RefSeq" id="WP_086032922.1">
    <property type="nucleotide sequence ID" value="NZ_MDSU01000001.1"/>
</dbReference>
<evidence type="ECO:0000256" key="6">
    <source>
        <dbReference type="ARBA" id="ARBA00022800"/>
    </source>
</evidence>
<name>A0A1X4XZN5_9BACT</name>
<dbReference type="GO" id="GO:0042245">
    <property type="term" value="P:RNA repair"/>
    <property type="evidence" value="ECO:0007669"/>
    <property type="project" value="UniProtKB-KW"/>
</dbReference>
<dbReference type="SUPFAM" id="SSF103365">
    <property type="entry name" value="Hypothetical protein PH1602"/>
    <property type="match status" value="1"/>
</dbReference>
<dbReference type="Proteomes" id="UP000194141">
    <property type="component" value="Unassembled WGS sequence"/>
</dbReference>
<evidence type="ECO:0000256" key="11">
    <source>
        <dbReference type="PIRSR" id="PIRSR601233-2"/>
    </source>
</evidence>
<dbReference type="EC" id="6.5.1.8" evidence="2"/>
<comment type="cofactor">
    <cofactor evidence="1">
        <name>Mn(2+)</name>
        <dbReference type="ChEBI" id="CHEBI:29035"/>
    </cofactor>
</comment>
<reference evidence="12 13" key="1">
    <citation type="journal article" date="2017" name="Front. Microbiol.">
        <title>Genome Sequence of Desulfurella amilsii Strain TR1 and Comparative Genomics of Desulfurellaceae Family.</title>
        <authorList>
            <person name="Florentino A.P."/>
            <person name="Stams A.J."/>
            <person name="Sanchez-Andrea I."/>
        </authorList>
    </citation>
    <scope>NUCLEOTIDE SEQUENCE [LARGE SCALE GENOMIC DNA]</scope>
    <source>
        <strain evidence="12 13">TR1</strain>
    </source>
</reference>
<accession>A0A1X4XZN5</accession>
<evidence type="ECO:0000256" key="2">
    <source>
        <dbReference type="ARBA" id="ARBA00012726"/>
    </source>
</evidence>
<evidence type="ECO:0000256" key="4">
    <source>
        <dbReference type="ARBA" id="ARBA00022723"/>
    </source>
</evidence>
<proteinExistence type="predicted"/>